<dbReference type="RefSeq" id="WP_184890058.1">
    <property type="nucleotide sequence ID" value="NZ_BOOV01000055.1"/>
</dbReference>
<evidence type="ECO:0000313" key="1">
    <source>
        <dbReference type="EMBL" id="MBB4706179.1"/>
    </source>
</evidence>
<dbReference type="AlphaFoldDB" id="A0A7W7GF88"/>
<evidence type="ECO:0000313" key="2">
    <source>
        <dbReference type="Proteomes" id="UP000542210"/>
    </source>
</evidence>
<gene>
    <name evidence="1" type="ORF">BJ982_007809</name>
</gene>
<comment type="caution">
    <text evidence="1">The sequence shown here is derived from an EMBL/GenBank/DDBJ whole genome shotgun (WGS) entry which is preliminary data.</text>
</comment>
<keyword evidence="2" id="KW-1185">Reference proteome</keyword>
<dbReference type="Proteomes" id="UP000542210">
    <property type="component" value="Unassembled WGS sequence"/>
</dbReference>
<name>A0A7W7GF88_9ACTN</name>
<organism evidence="1 2">
    <name type="scientific">Sphaerisporangium siamense</name>
    <dbReference type="NCBI Taxonomy" id="795645"/>
    <lineage>
        <taxon>Bacteria</taxon>
        <taxon>Bacillati</taxon>
        <taxon>Actinomycetota</taxon>
        <taxon>Actinomycetes</taxon>
        <taxon>Streptosporangiales</taxon>
        <taxon>Streptosporangiaceae</taxon>
        <taxon>Sphaerisporangium</taxon>
    </lineage>
</organism>
<protein>
    <submittedName>
        <fullName evidence="1">Uncharacterized protein</fullName>
    </submittedName>
</protein>
<sequence>MSTIIPFPSLRRGRPPLDVGPLAYVLARMEPDLRELILPGESWEELMTRRQAEADILDELLAEYAEQAAEAGEFAEAVSG</sequence>
<accession>A0A7W7GF88</accession>
<dbReference type="EMBL" id="JACHND010000002">
    <property type="protein sequence ID" value="MBB4706179.1"/>
    <property type="molecule type" value="Genomic_DNA"/>
</dbReference>
<proteinExistence type="predicted"/>
<reference evidence="1 2" key="1">
    <citation type="submission" date="2020-08" db="EMBL/GenBank/DDBJ databases">
        <title>Sequencing the genomes of 1000 actinobacteria strains.</title>
        <authorList>
            <person name="Klenk H.-P."/>
        </authorList>
    </citation>
    <scope>NUCLEOTIDE SEQUENCE [LARGE SCALE GENOMIC DNA]</scope>
    <source>
        <strain evidence="1 2">DSM 45784</strain>
    </source>
</reference>